<accession>A0A0F7LB19</accession>
<protein>
    <submittedName>
        <fullName evidence="1">Uncharacterized protein</fullName>
    </submittedName>
</protein>
<evidence type="ECO:0000313" key="1">
    <source>
        <dbReference type="EMBL" id="AKH48376.1"/>
    </source>
</evidence>
<reference evidence="1" key="1">
    <citation type="journal article" date="2015" name="Front. Microbiol.">
        <title>Combining genomic sequencing methods to explore viral diversity and reveal potential virus-host interactions.</title>
        <authorList>
            <person name="Chow C.E."/>
            <person name="Winget D.M."/>
            <person name="White R.A.III."/>
            <person name="Hallam S.J."/>
            <person name="Suttle C.A."/>
        </authorList>
    </citation>
    <scope>NUCLEOTIDE SEQUENCE</scope>
    <source>
        <strain evidence="1">Oxic1_8</strain>
    </source>
</reference>
<organism evidence="1">
    <name type="scientific">uncultured marine virus</name>
    <dbReference type="NCBI Taxonomy" id="186617"/>
    <lineage>
        <taxon>Viruses</taxon>
        <taxon>environmental samples</taxon>
    </lineage>
</organism>
<reference evidence="1" key="2">
    <citation type="submission" date="2015-03" db="EMBL/GenBank/DDBJ databases">
        <authorList>
            <person name="Chow C.-E.T."/>
            <person name="Winget D.M."/>
            <person name="White R.A.III."/>
            <person name="Hallam S.J."/>
            <person name="Suttle C.A."/>
        </authorList>
    </citation>
    <scope>NUCLEOTIDE SEQUENCE</scope>
    <source>
        <strain evidence="1">Oxic1_8</strain>
    </source>
</reference>
<sequence>MTTRRRSGRQTRLPLVALNPGNEFGGFRVNFLNVDVQTRTHDFRACLRFVVFLDDAADFRTVFAPVERVTPTRAFEVSIVRVNEQQRVGFREHGRQ</sequence>
<proteinExistence type="predicted"/>
<name>A0A0F7LB19_9VIRU</name>
<dbReference type="EMBL" id="KR029603">
    <property type="protein sequence ID" value="AKH48376.1"/>
    <property type="molecule type" value="Genomic_DNA"/>
</dbReference>